<dbReference type="Proteomes" id="UP000509383">
    <property type="component" value="Chromosome"/>
</dbReference>
<dbReference type="RefSeq" id="WP_173173196.1">
    <property type="nucleotide sequence ID" value="NZ_AP023189.1"/>
</dbReference>
<dbReference type="Pfam" id="PF13466">
    <property type="entry name" value="STAS_2"/>
    <property type="match status" value="1"/>
</dbReference>
<evidence type="ECO:0000259" key="1">
    <source>
        <dbReference type="PROSITE" id="PS50801"/>
    </source>
</evidence>
<reference evidence="2 4" key="1">
    <citation type="submission" date="2020-05" db="EMBL/GenBank/DDBJ databases">
        <title>Characterization of novel class B3 metallo-beta-lactamase from novel Pseudomonas species.</title>
        <authorList>
            <person name="Yamada K."/>
            <person name="Aoki K."/>
            <person name="Ishii Y."/>
        </authorList>
    </citation>
    <scope>NUCLEOTIDE SEQUENCE [LARGE SCALE GENOMIC DNA]</scope>
    <source>
        <strain evidence="2 4">TUM18999</strain>
        <strain evidence="3 5">TUM20286</strain>
    </source>
</reference>
<dbReference type="CDD" id="cd07043">
    <property type="entry name" value="STAS_anti-anti-sigma_factors"/>
    <property type="match status" value="1"/>
</dbReference>
<dbReference type="EMBL" id="AP023189">
    <property type="protein sequence ID" value="BCG23107.1"/>
    <property type="molecule type" value="Genomic_DNA"/>
</dbReference>
<evidence type="ECO:0000313" key="2">
    <source>
        <dbReference type="EMBL" id="BCG23107.1"/>
    </source>
</evidence>
<dbReference type="InterPro" id="IPR002645">
    <property type="entry name" value="STAS_dom"/>
</dbReference>
<evidence type="ECO:0000313" key="3">
    <source>
        <dbReference type="EMBL" id="GJN53206.1"/>
    </source>
</evidence>
<organism evidence="2 4">
    <name type="scientific">Pseudomonas tohonis</name>
    <dbReference type="NCBI Taxonomy" id="2725477"/>
    <lineage>
        <taxon>Bacteria</taxon>
        <taxon>Pseudomonadati</taxon>
        <taxon>Pseudomonadota</taxon>
        <taxon>Gammaproteobacteria</taxon>
        <taxon>Pseudomonadales</taxon>
        <taxon>Pseudomonadaceae</taxon>
        <taxon>Pseudomonas</taxon>
    </lineage>
</organism>
<dbReference type="PROSITE" id="PS50801">
    <property type="entry name" value="STAS"/>
    <property type="match status" value="1"/>
</dbReference>
<dbReference type="InterPro" id="IPR036513">
    <property type="entry name" value="STAS_dom_sf"/>
</dbReference>
<accession>A0A6J4E032</accession>
<feature type="domain" description="STAS" evidence="1">
    <location>
        <begin position="14"/>
        <end position="102"/>
    </location>
</feature>
<dbReference type="KEGG" id="ptw:TUM18999_12980"/>
<name>A0A6J4E032_9PSED</name>
<dbReference type="EMBL" id="BQKM01000006">
    <property type="protein sequence ID" value="GJN53206.1"/>
    <property type="molecule type" value="Genomic_DNA"/>
</dbReference>
<gene>
    <name evidence="2" type="ORF">TUM18999_12980</name>
    <name evidence="3" type="ORF">TUM20286_29580</name>
</gene>
<proteinExistence type="predicted"/>
<dbReference type="Proteomes" id="UP001054892">
    <property type="component" value="Unassembled WGS sequence"/>
</dbReference>
<evidence type="ECO:0000313" key="5">
    <source>
        <dbReference type="Proteomes" id="UP001054892"/>
    </source>
</evidence>
<dbReference type="SUPFAM" id="SSF52091">
    <property type="entry name" value="SpoIIaa-like"/>
    <property type="match status" value="1"/>
</dbReference>
<dbReference type="AlphaFoldDB" id="A0A6J4E032"/>
<evidence type="ECO:0000313" key="4">
    <source>
        <dbReference type="Proteomes" id="UP000509383"/>
    </source>
</evidence>
<sequence length="102" mass="10723">MSDATLSAGTGGELKLSGVLDFRSGPELRETGARLIREHGLGDLVLDCSGVEKSSSVGLSLLLAFMRDARKAGKTLSIRALPEDMRQIAGVSGLDELLPLEV</sequence>
<protein>
    <recommendedName>
        <fullName evidence="1">STAS domain-containing protein</fullName>
    </recommendedName>
</protein>
<dbReference type="InterPro" id="IPR058548">
    <property type="entry name" value="MlaB-like_STAS"/>
</dbReference>
<keyword evidence="5" id="KW-1185">Reference proteome</keyword>
<dbReference type="Gene3D" id="3.30.750.24">
    <property type="entry name" value="STAS domain"/>
    <property type="match status" value="1"/>
</dbReference>